<sequence>KRTQHDTVFFLYATTVSCCFGRVLEGKPSESPAVTQQCLPVMSCRWASTQHLVRFSVLKTLVQS</sequence>
<feature type="non-terminal residue" evidence="1">
    <location>
        <position position="64"/>
    </location>
</feature>
<evidence type="ECO:0000313" key="1">
    <source>
        <dbReference type="EMBL" id="KAJ1213201.1"/>
    </source>
</evidence>
<name>A0AAV7WJQ6_PLEWA</name>
<feature type="non-terminal residue" evidence="1">
    <location>
        <position position="1"/>
    </location>
</feature>
<keyword evidence="2" id="KW-1185">Reference proteome</keyword>
<proteinExistence type="predicted"/>
<protein>
    <submittedName>
        <fullName evidence="1">Uncharacterized protein</fullName>
    </submittedName>
</protein>
<accession>A0AAV7WJQ6</accession>
<reference evidence="1" key="1">
    <citation type="journal article" date="2022" name="bioRxiv">
        <title>Sequencing and chromosome-scale assembly of the giantPleurodeles waltlgenome.</title>
        <authorList>
            <person name="Brown T."/>
            <person name="Elewa A."/>
            <person name="Iarovenko S."/>
            <person name="Subramanian E."/>
            <person name="Araus A.J."/>
            <person name="Petzold A."/>
            <person name="Susuki M."/>
            <person name="Suzuki K.-i.T."/>
            <person name="Hayashi T."/>
            <person name="Toyoda A."/>
            <person name="Oliveira C."/>
            <person name="Osipova E."/>
            <person name="Leigh N.D."/>
            <person name="Simon A."/>
            <person name="Yun M.H."/>
        </authorList>
    </citation>
    <scope>NUCLEOTIDE SEQUENCE</scope>
    <source>
        <strain evidence="1">20211129_DDA</strain>
        <tissue evidence="1">Liver</tissue>
    </source>
</reference>
<evidence type="ECO:0000313" key="2">
    <source>
        <dbReference type="Proteomes" id="UP001066276"/>
    </source>
</evidence>
<comment type="caution">
    <text evidence="1">The sequence shown here is derived from an EMBL/GenBank/DDBJ whole genome shotgun (WGS) entry which is preliminary data.</text>
</comment>
<gene>
    <name evidence="1" type="ORF">NDU88_000840</name>
</gene>
<dbReference type="Proteomes" id="UP001066276">
    <property type="component" value="Chromosome 1_1"/>
</dbReference>
<organism evidence="1 2">
    <name type="scientific">Pleurodeles waltl</name>
    <name type="common">Iberian ribbed newt</name>
    <dbReference type="NCBI Taxonomy" id="8319"/>
    <lineage>
        <taxon>Eukaryota</taxon>
        <taxon>Metazoa</taxon>
        <taxon>Chordata</taxon>
        <taxon>Craniata</taxon>
        <taxon>Vertebrata</taxon>
        <taxon>Euteleostomi</taxon>
        <taxon>Amphibia</taxon>
        <taxon>Batrachia</taxon>
        <taxon>Caudata</taxon>
        <taxon>Salamandroidea</taxon>
        <taxon>Salamandridae</taxon>
        <taxon>Pleurodelinae</taxon>
        <taxon>Pleurodeles</taxon>
    </lineage>
</organism>
<dbReference type="EMBL" id="JANPWB010000001">
    <property type="protein sequence ID" value="KAJ1213201.1"/>
    <property type="molecule type" value="Genomic_DNA"/>
</dbReference>
<dbReference type="AlphaFoldDB" id="A0AAV7WJQ6"/>